<dbReference type="EMBL" id="WIWP01000062">
    <property type="protein sequence ID" value="MQT28226.1"/>
    <property type="molecule type" value="Genomic_DNA"/>
</dbReference>
<proteinExistence type="predicted"/>
<evidence type="ECO:0000313" key="12">
    <source>
        <dbReference type="Proteomes" id="UP000443000"/>
    </source>
</evidence>
<evidence type="ECO:0000313" key="13">
    <source>
        <dbReference type="Proteomes" id="UP000713985"/>
    </source>
</evidence>
<evidence type="ECO:0000259" key="6">
    <source>
        <dbReference type="Pfam" id="PF18416"/>
    </source>
</evidence>
<evidence type="ECO:0000256" key="2">
    <source>
        <dbReference type="ARBA" id="ARBA00022669"/>
    </source>
</evidence>
<gene>
    <name evidence="8" type="primary">gbpA</name>
    <name evidence="9" type="ORF">GHN41_09210</name>
    <name evidence="8" type="ORF">GHN86_09645</name>
    <name evidence="7" type="ORF">GHN94_20680</name>
    <name evidence="10" type="ORF">GHO29_06610</name>
</gene>
<dbReference type="AlphaFoldDB" id="A0A6A7YYG9"/>
<dbReference type="InterPro" id="IPR041029">
    <property type="entry name" value="GbpA_2"/>
</dbReference>
<accession>A0A6A7YYG9</accession>
<dbReference type="EMBL" id="WIVW01000005">
    <property type="protein sequence ID" value="MQU26157.1"/>
    <property type="molecule type" value="Genomic_DNA"/>
</dbReference>
<evidence type="ECO:0000259" key="5">
    <source>
        <dbReference type="Pfam" id="PF03067"/>
    </source>
</evidence>
<dbReference type="InterPro" id="IPR014756">
    <property type="entry name" value="Ig_E-set"/>
</dbReference>
<dbReference type="Proteomes" id="UP000443000">
    <property type="component" value="Unassembled WGS sequence"/>
</dbReference>
<evidence type="ECO:0000313" key="7">
    <source>
        <dbReference type="EMBL" id="MQT28226.1"/>
    </source>
</evidence>
<feature type="domain" description="N-acetylglucosamine binding protein A" evidence="6">
    <location>
        <begin position="220"/>
        <end position="318"/>
    </location>
</feature>
<dbReference type="PANTHER" id="PTHR34823:SF1">
    <property type="entry name" value="CHITIN-BINDING TYPE-4 DOMAIN-CONTAINING PROTEIN"/>
    <property type="match status" value="1"/>
</dbReference>
<evidence type="ECO:0000256" key="4">
    <source>
        <dbReference type="SAM" id="SignalP"/>
    </source>
</evidence>
<dbReference type="CDD" id="cd21177">
    <property type="entry name" value="LPMO_AA10"/>
    <property type="match status" value="1"/>
</dbReference>
<sequence length="490" mass="52414">MTVALSKSRALMGCASSLTLMAAMFASQQVAAHGYMSDPPSRAYACVKKLNTDCGTAVYEPQSVGETNKGFPTFGPADGQIASGGLSQFFAIDAQSATRWHLSEITDRNVQFDWYYEAAHKTTKWEYFITKAGWNPNLPLARASFDLTPFCTVEAGGAVPVDGAEGSRGPAKEKHECVIPADRTGQHIILGAWTVDNTVAAFYNVVDVNILAAAPDPDGWTNVGALAPSLALLPGDSVKARAFTGSAESAEYSFSIGIDSAEEGQPANWAFKLAESVNAANKPVRAGVRNEDGSIEPIKGTNTFYAKAESGVTNYQLQTTLVPDPEAYMHVHDVAGEYVLDKGQVNVDFTLMTNKKIVVEATVYNADNKQVGSIQQTIDATTAPVSVAVRSAPGAHSLKLIATSEDGRENFQDLKALNLTGEGGSQEYDAIYPEGFATYKAGTTVLQPKNGKVYECKIFPYSGFCAQYAPSATHYEPGTGSNWTDAWIEK</sequence>
<dbReference type="NCBIfam" id="NF009690">
    <property type="entry name" value="PRK13211.1"/>
    <property type="match status" value="1"/>
</dbReference>
<evidence type="ECO:0000256" key="1">
    <source>
        <dbReference type="ARBA" id="ARBA00022525"/>
    </source>
</evidence>
<keyword evidence="2" id="KW-0147">Chitin-binding</keyword>
<dbReference type="Proteomes" id="UP000713985">
    <property type="component" value="Unassembled WGS sequence"/>
</dbReference>
<dbReference type="OrthoDB" id="3675244at2"/>
<dbReference type="PANTHER" id="PTHR34823">
    <property type="entry name" value="GLCNAC-BINDING PROTEIN A"/>
    <property type="match status" value="1"/>
</dbReference>
<dbReference type="InterPro" id="IPR004302">
    <property type="entry name" value="Cellulose/chitin-bd_N"/>
</dbReference>
<dbReference type="Gene3D" id="3.30.70.2150">
    <property type="match status" value="1"/>
</dbReference>
<dbReference type="Gene3D" id="2.70.50.50">
    <property type="entry name" value="chitin-binding protein cbp21"/>
    <property type="match status" value="1"/>
</dbReference>
<evidence type="ECO:0000313" key="11">
    <source>
        <dbReference type="Proteomes" id="UP000437970"/>
    </source>
</evidence>
<reference evidence="11 12" key="1">
    <citation type="submission" date="2019-10" db="EMBL/GenBank/DDBJ databases">
        <title>Evaluation of single-gene subtyping targets for Pseudomonas.</title>
        <authorList>
            <person name="Reichler S.J."/>
            <person name="Orsi R.H."/>
            <person name="Wiedmann M."/>
            <person name="Martin N.H."/>
            <person name="Murphy S.I."/>
        </authorList>
    </citation>
    <scope>NUCLEOTIDE SEQUENCE</scope>
    <source>
        <strain evidence="7 13">FSL R10-0802</strain>
        <strain evidence="9 12">FSL R10-1594</strain>
        <strain evidence="10 11">FSL R10-1984</strain>
        <strain evidence="8">FSL R10-2339</strain>
    </source>
</reference>
<dbReference type="Gene3D" id="2.60.40.2550">
    <property type="match status" value="1"/>
</dbReference>
<keyword evidence="3 4" id="KW-0732">Signal</keyword>
<dbReference type="Pfam" id="PF03067">
    <property type="entry name" value="LPMO_10"/>
    <property type="match status" value="1"/>
</dbReference>
<evidence type="ECO:0000313" key="8">
    <source>
        <dbReference type="EMBL" id="MQT80319.1"/>
    </source>
</evidence>
<dbReference type="Pfam" id="PF18416">
    <property type="entry name" value="GbpA_2"/>
    <property type="match status" value="1"/>
</dbReference>
<dbReference type="InterPro" id="IPR051024">
    <property type="entry name" value="GlcNAc_Chitin_IntDeg"/>
</dbReference>
<feature type="chain" id="PRO_5044630000" evidence="4">
    <location>
        <begin position="23"/>
        <end position="490"/>
    </location>
</feature>
<dbReference type="Proteomes" id="UP000437970">
    <property type="component" value="Unassembled WGS sequence"/>
</dbReference>
<keyword evidence="13" id="KW-1185">Reference proteome</keyword>
<feature type="signal peptide" evidence="4">
    <location>
        <begin position="1"/>
        <end position="22"/>
    </location>
</feature>
<evidence type="ECO:0000313" key="9">
    <source>
        <dbReference type="EMBL" id="MQU16615.1"/>
    </source>
</evidence>
<dbReference type="GO" id="GO:0008061">
    <property type="term" value="F:chitin binding"/>
    <property type="evidence" value="ECO:0007669"/>
    <property type="project" value="UniProtKB-KW"/>
</dbReference>
<dbReference type="RefSeq" id="WP_153378058.1">
    <property type="nucleotide sequence ID" value="NZ_CAXAOS010000001.1"/>
</dbReference>
<evidence type="ECO:0000256" key="3">
    <source>
        <dbReference type="ARBA" id="ARBA00022729"/>
    </source>
</evidence>
<feature type="domain" description="Chitin-binding type-4" evidence="5">
    <location>
        <begin position="33"/>
        <end position="208"/>
    </location>
</feature>
<comment type="caution">
    <text evidence="8">The sequence shown here is derived from an EMBL/GenBank/DDBJ whole genome shotgun (WGS) entry which is preliminary data.</text>
</comment>
<name>A0A6A7YYG9_9PSED</name>
<dbReference type="EMBL" id="WIWC01000011">
    <property type="protein sequence ID" value="MQT80319.1"/>
    <property type="molecule type" value="Genomic_DNA"/>
</dbReference>
<dbReference type="EMBL" id="WIVT01000009">
    <property type="protein sequence ID" value="MQU16615.1"/>
    <property type="molecule type" value="Genomic_DNA"/>
</dbReference>
<evidence type="ECO:0000313" key="10">
    <source>
        <dbReference type="EMBL" id="MQU26157.1"/>
    </source>
</evidence>
<dbReference type="SUPFAM" id="SSF81296">
    <property type="entry name" value="E set domains"/>
    <property type="match status" value="1"/>
</dbReference>
<protein>
    <submittedName>
        <fullName evidence="8">N-acetylglucosamine-binding protein GbpA</fullName>
    </submittedName>
</protein>
<keyword evidence="1" id="KW-0964">Secreted</keyword>
<organism evidence="8">
    <name type="scientific">Pseudomonas helleri</name>
    <dbReference type="NCBI Taxonomy" id="1608996"/>
    <lineage>
        <taxon>Bacteria</taxon>
        <taxon>Pseudomonadati</taxon>
        <taxon>Pseudomonadota</taxon>
        <taxon>Gammaproteobacteria</taxon>
        <taxon>Pseudomonadales</taxon>
        <taxon>Pseudomonadaceae</taxon>
        <taxon>Pseudomonas</taxon>
    </lineage>
</organism>